<protein>
    <submittedName>
        <fullName evidence="2">Uncharacterized protein</fullName>
    </submittedName>
</protein>
<feature type="region of interest" description="Disordered" evidence="1">
    <location>
        <begin position="198"/>
        <end position="339"/>
    </location>
</feature>
<dbReference type="Proteomes" id="UP000297245">
    <property type="component" value="Unassembled WGS sequence"/>
</dbReference>
<evidence type="ECO:0000313" key="3">
    <source>
        <dbReference type="Proteomes" id="UP000297245"/>
    </source>
</evidence>
<reference evidence="2 3" key="1">
    <citation type="journal article" date="2019" name="Nat. Ecol. Evol.">
        <title>Megaphylogeny resolves global patterns of mushroom evolution.</title>
        <authorList>
            <person name="Varga T."/>
            <person name="Krizsan K."/>
            <person name="Foldi C."/>
            <person name="Dima B."/>
            <person name="Sanchez-Garcia M."/>
            <person name="Sanchez-Ramirez S."/>
            <person name="Szollosi G.J."/>
            <person name="Szarkandi J.G."/>
            <person name="Papp V."/>
            <person name="Albert L."/>
            <person name="Andreopoulos W."/>
            <person name="Angelini C."/>
            <person name="Antonin V."/>
            <person name="Barry K.W."/>
            <person name="Bougher N.L."/>
            <person name="Buchanan P."/>
            <person name="Buyck B."/>
            <person name="Bense V."/>
            <person name="Catcheside P."/>
            <person name="Chovatia M."/>
            <person name="Cooper J."/>
            <person name="Damon W."/>
            <person name="Desjardin D."/>
            <person name="Finy P."/>
            <person name="Geml J."/>
            <person name="Haridas S."/>
            <person name="Hughes K."/>
            <person name="Justo A."/>
            <person name="Karasinski D."/>
            <person name="Kautmanova I."/>
            <person name="Kiss B."/>
            <person name="Kocsube S."/>
            <person name="Kotiranta H."/>
            <person name="LaButti K.M."/>
            <person name="Lechner B.E."/>
            <person name="Liimatainen K."/>
            <person name="Lipzen A."/>
            <person name="Lukacs Z."/>
            <person name="Mihaltcheva S."/>
            <person name="Morgado L.N."/>
            <person name="Niskanen T."/>
            <person name="Noordeloos M.E."/>
            <person name="Ohm R.A."/>
            <person name="Ortiz-Santana B."/>
            <person name="Ovrebo C."/>
            <person name="Racz N."/>
            <person name="Riley R."/>
            <person name="Savchenko A."/>
            <person name="Shiryaev A."/>
            <person name="Soop K."/>
            <person name="Spirin V."/>
            <person name="Szebenyi C."/>
            <person name="Tomsovsky M."/>
            <person name="Tulloss R.E."/>
            <person name="Uehling J."/>
            <person name="Grigoriev I.V."/>
            <person name="Vagvolgyi C."/>
            <person name="Papp T."/>
            <person name="Martin F.M."/>
            <person name="Miettinen O."/>
            <person name="Hibbett D.S."/>
            <person name="Nagy L.G."/>
        </authorList>
    </citation>
    <scope>NUCLEOTIDE SEQUENCE [LARGE SCALE GENOMIC DNA]</scope>
    <source>
        <strain evidence="2 3">CBS 962.96</strain>
    </source>
</reference>
<feature type="region of interest" description="Disordered" evidence="1">
    <location>
        <begin position="71"/>
        <end position="173"/>
    </location>
</feature>
<gene>
    <name evidence="2" type="ORF">K435DRAFT_71337</name>
</gene>
<organism evidence="2 3">
    <name type="scientific">Dendrothele bispora (strain CBS 962.96)</name>
    <dbReference type="NCBI Taxonomy" id="1314807"/>
    <lineage>
        <taxon>Eukaryota</taxon>
        <taxon>Fungi</taxon>
        <taxon>Dikarya</taxon>
        <taxon>Basidiomycota</taxon>
        <taxon>Agaricomycotina</taxon>
        <taxon>Agaricomycetes</taxon>
        <taxon>Agaricomycetidae</taxon>
        <taxon>Agaricales</taxon>
        <taxon>Agaricales incertae sedis</taxon>
        <taxon>Dendrothele</taxon>
    </lineage>
</organism>
<feature type="compositionally biased region" description="Polar residues" evidence="1">
    <location>
        <begin position="242"/>
        <end position="252"/>
    </location>
</feature>
<accession>A0A4S8M5S2</accession>
<feature type="compositionally biased region" description="Basic and acidic residues" evidence="1">
    <location>
        <begin position="263"/>
        <end position="274"/>
    </location>
</feature>
<dbReference type="EMBL" id="ML179161">
    <property type="protein sequence ID" value="THU97148.1"/>
    <property type="molecule type" value="Genomic_DNA"/>
</dbReference>
<sequence>MEEEHEISLRHLPDVSQFSSFQLQQNHNDLSDTELAVENSFQIPNTLQSKDAREYSYLLADVEEDFFANLDGRENGDEDSFVIPTTGMGLRRSPRKRRGVTGSGIGTGTVGSATQSHSKAKTNVLGPSNTPKAKSRSKSRSISPMKGRKPASNLTRLAEDEEDQADPISTPRRMAKLKSEIALLDEEFDFDMEGISENSMQAFKTDPKPTTQLATSSTPVPVAQPRKSIFLRSPLGPFDFSSIGSAEPSTSDDLVHPQPSEKQTSESDKSKEAASGKARTSSRTAITKPPLAGTTTTTEPEPVATSAVSVSTDNTSIRTQNTTTRARSRSKTLSKPISTTALPRLTDAVLVNHPQAQISQVESCFSSNVAPASLDTHISTVASFVKANKPVSAPTLMPAPSNVDEGSKSTDEEEPEQERVGESSLESAVQDR</sequence>
<evidence type="ECO:0000256" key="1">
    <source>
        <dbReference type="SAM" id="MobiDB-lite"/>
    </source>
</evidence>
<feature type="compositionally biased region" description="Polar residues" evidence="1">
    <location>
        <begin position="198"/>
        <end position="219"/>
    </location>
</feature>
<name>A0A4S8M5S2_DENBC</name>
<proteinExistence type="predicted"/>
<keyword evidence="3" id="KW-1185">Reference proteome</keyword>
<feature type="compositionally biased region" description="Polar residues" evidence="1">
    <location>
        <begin position="306"/>
        <end position="325"/>
    </location>
</feature>
<evidence type="ECO:0000313" key="2">
    <source>
        <dbReference type="EMBL" id="THU97148.1"/>
    </source>
</evidence>
<feature type="region of interest" description="Disordered" evidence="1">
    <location>
        <begin position="390"/>
        <end position="432"/>
    </location>
</feature>
<dbReference type="AlphaFoldDB" id="A0A4S8M5S2"/>